<dbReference type="OrthoDB" id="1339734at2"/>
<name>A0A2Z3GPS6_9BACT</name>
<organism evidence="1 2">
    <name type="scientific">Hymenobacter nivis</name>
    <dbReference type="NCBI Taxonomy" id="1850093"/>
    <lineage>
        <taxon>Bacteria</taxon>
        <taxon>Pseudomonadati</taxon>
        <taxon>Bacteroidota</taxon>
        <taxon>Cytophagia</taxon>
        <taxon>Cytophagales</taxon>
        <taxon>Hymenobacteraceae</taxon>
        <taxon>Hymenobacter</taxon>
    </lineage>
</organism>
<evidence type="ECO:0000313" key="2">
    <source>
        <dbReference type="Proteomes" id="UP000245999"/>
    </source>
</evidence>
<reference evidence="2" key="1">
    <citation type="submission" date="2018-04" db="EMBL/GenBank/DDBJ databases">
        <title>Complete genome of Antarctic heterotrophic bacterium Hymenobacter nivis.</title>
        <authorList>
            <person name="Terashima M."/>
        </authorList>
    </citation>
    <scope>NUCLEOTIDE SEQUENCE [LARGE SCALE GENOMIC DNA]</scope>
    <source>
        <strain evidence="2">NBRC 111535</strain>
    </source>
</reference>
<keyword evidence="2" id="KW-1185">Reference proteome</keyword>
<gene>
    <name evidence="1" type="ORF">DDQ68_13320</name>
</gene>
<accession>A0A2Z3GPS6</accession>
<protein>
    <submittedName>
        <fullName evidence="1">Uncharacterized protein</fullName>
    </submittedName>
</protein>
<sequence>MASIYAFDNLILNRDRDAIKPNMLLVGQDAYLIDHEISIVGAGYAQKELEIGEWTYQYQEHVFFNHLRSNQLEDILKLFNTFTWYLQNANFDELLPYCEQLIELGFDVEHFASFYRYLRYQNANSSQFEDILKRTLL</sequence>
<dbReference type="KEGG" id="hnv:DDQ68_13320"/>
<evidence type="ECO:0000313" key="1">
    <source>
        <dbReference type="EMBL" id="AWM33677.1"/>
    </source>
</evidence>
<dbReference type="AlphaFoldDB" id="A0A2Z3GPS6"/>
<dbReference type="EMBL" id="CP029145">
    <property type="protein sequence ID" value="AWM33677.1"/>
    <property type="molecule type" value="Genomic_DNA"/>
</dbReference>
<dbReference type="Proteomes" id="UP000245999">
    <property type="component" value="Chromosome"/>
</dbReference>
<proteinExistence type="predicted"/>